<proteinExistence type="predicted"/>
<reference evidence="1" key="1">
    <citation type="submission" date="2020-03" db="EMBL/GenBank/DDBJ databases">
        <title>Castanea mollissima Vanexum genome sequencing.</title>
        <authorList>
            <person name="Staton M."/>
        </authorList>
    </citation>
    <scope>NUCLEOTIDE SEQUENCE</scope>
    <source>
        <tissue evidence="1">Leaf</tissue>
    </source>
</reference>
<accession>A0A8J4VA31</accession>
<dbReference type="OrthoDB" id="1712584at2759"/>
<dbReference type="EMBL" id="JRKL02005604">
    <property type="protein sequence ID" value="KAF3950217.1"/>
    <property type="molecule type" value="Genomic_DNA"/>
</dbReference>
<name>A0A8J4VA31_9ROSI</name>
<organism evidence="1 2">
    <name type="scientific">Castanea mollissima</name>
    <name type="common">Chinese chestnut</name>
    <dbReference type="NCBI Taxonomy" id="60419"/>
    <lineage>
        <taxon>Eukaryota</taxon>
        <taxon>Viridiplantae</taxon>
        <taxon>Streptophyta</taxon>
        <taxon>Embryophyta</taxon>
        <taxon>Tracheophyta</taxon>
        <taxon>Spermatophyta</taxon>
        <taxon>Magnoliopsida</taxon>
        <taxon>eudicotyledons</taxon>
        <taxon>Gunneridae</taxon>
        <taxon>Pentapetalae</taxon>
        <taxon>rosids</taxon>
        <taxon>fabids</taxon>
        <taxon>Fagales</taxon>
        <taxon>Fagaceae</taxon>
        <taxon>Castanea</taxon>
    </lineage>
</organism>
<evidence type="ECO:0000313" key="2">
    <source>
        <dbReference type="Proteomes" id="UP000737018"/>
    </source>
</evidence>
<dbReference type="Proteomes" id="UP000737018">
    <property type="component" value="Unassembled WGS sequence"/>
</dbReference>
<sequence>MERFWIGLTPLPRTGWAIWYKGRVVAIPEEFIAQIRAAVTETPGWFEEELKQAWKNIFPITPESISLADLPLEHKAWALTPNPWWSFLTDVPGISLEASEELSRQRRPSVMPHWDESGWIIQERMLVDFRGIATAHLGNHPTLKLIQIMALVRRCDVLLNCREGILDILEYMMIWKPDWMASKDLLRRMGWSMVEAAAMNANPSEIEVPLDVSEFSCCFVKEEDIMRIDGDVTEEEIRAGLWALKPFKSPGPDGLHVWLDNWINGASLRGMVEGPLRQGEQNLTIAELYCGQNWKWELMSFDLP</sequence>
<gene>
    <name evidence="1" type="ORF">CMV_023995</name>
</gene>
<protein>
    <submittedName>
        <fullName evidence="1">Uncharacterized protein</fullName>
    </submittedName>
</protein>
<keyword evidence="2" id="KW-1185">Reference proteome</keyword>
<dbReference type="AlphaFoldDB" id="A0A8J4VA31"/>
<evidence type="ECO:0000313" key="1">
    <source>
        <dbReference type="EMBL" id="KAF3950217.1"/>
    </source>
</evidence>
<comment type="caution">
    <text evidence="1">The sequence shown here is derived from an EMBL/GenBank/DDBJ whole genome shotgun (WGS) entry which is preliminary data.</text>
</comment>